<dbReference type="Pfam" id="PF00551">
    <property type="entry name" value="Formyl_trans_N"/>
    <property type="match status" value="1"/>
</dbReference>
<protein>
    <submittedName>
        <fullName evidence="3">Formyl transferase</fullName>
    </submittedName>
</protein>
<dbReference type="PANTHER" id="PTHR43388">
    <property type="entry name" value="HYDROGENASE MATURATION FACTOR HOXX"/>
    <property type="match status" value="1"/>
</dbReference>
<proteinExistence type="predicted"/>
<dbReference type="InterPro" id="IPR005793">
    <property type="entry name" value="Formyl_trans_C"/>
</dbReference>
<reference evidence="3" key="1">
    <citation type="submission" date="2021-01" db="EMBL/GenBank/DDBJ databases">
        <title>Whole genome shotgun sequence of Virgisporangium aliadipatigenens NBRC 105644.</title>
        <authorList>
            <person name="Komaki H."/>
            <person name="Tamura T."/>
        </authorList>
    </citation>
    <scope>NUCLEOTIDE SEQUENCE</scope>
    <source>
        <strain evidence="3">NBRC 105644</strain>
    </source>
</reference>
<dbReference type="Pfam" id="PF00378">
    <property type="entry name" value="ECH_1"/>
    <property type="match status" value="1"/>
</dbReference>
<gene>
    <name evidence="3" type="ORF">Val02_00930</name>
</gene>
<dbReference type="RefSeq" id="WP_203896808.1">
    <property type="nucleotide sequence ID" value="NZ_BOPF01000001.1"/>
</dbReference>
<dbReference type="Proteomes" id="UP000619260">
    <property type="component" value="Unassembled WGS sequence"/>
</dbReference>
<comment type="caution">
    <text evidence="3">The sequence shown here is derived from an EMBL/GenBank/DDBJ whole genome shotgun (WGS) entry which is preliminary data.</text>
</comment>
<evidence type="ECO:0000259" key="1">
    <source>
        <dbReference type="Pfam" id="PF00551"/>
    </source>
</evidence>
<dbReference type="SUPFAM" id="SSF53328">
    <property type="entry name" value="Formyltransferase"/>
    <property type="match status" value="1"/>
</dbReference>
<dbReference type="SUPFAM" id="SSF50486">
    <property type="entry name" value="FMT C-terminal domain-like"/>
    <property type="match status" value="1"/>
</dbReference>
<dbReference type="AlphaFoldDB" id="A0A8J3YFA1"/>
<dbReference type="InterPro" id="IPR047180">
    <property type="entry name" value="HoxX-like"/>
</dbReference>
<feature type="domain" description="Formyl transferase N-terminal" evidence="1">
    <location>
        <begin position="34"/>
        <end position="117"/>
    </location>
</feature>
<dbReference type="InterPro" id="IPR011034">
    <property type="entry name" value="Formyl_transferase-like_C_sf"/>
</dbReference>
<dbReference type="PANTHER" id="PTHR43388:SF1">
    <property type="entry name" value="HYDROGENASE MATURATION FACTOR HOXX"/>
    <property type="match status" value="1"/>
</dbReference>
<dbReference type="InterPro" id="IPR036477">
    <property type="entry name" value="Formyl_transf_N_sf"/>
</dbReference>
<dbReference type="CDD" id="cd08650">
    <property type="entry name" value="FMT_core_HypX_N"/>
    <property type="match status" value="1"/>
</dbReference>
<dbReference type="CDD" id="cd06558">
    <property type="entry name" value="crotonase-like"/>
    <property type="match status" value="1"/>
</dbReference>
<dbReference type="SUPFAM" id="SSF52096">
    <property type="entry name" value="ClpP/crotonase"/>
    <property type="match status" value="1"/>
</dbReference>
<evidence type="ECO:0000259" key="2">
    <source>
        <dbReference type="Pfam" id="PF02911"/>
    </source>
</evidence>
<dbReference type="InterPro" id="IPR001753">
    <property type="entry name" value="Enoyl-CoA_hydra/iso"/>
</dbReference>
<keyword evidence="4" id="KW-1185">Reference proteome</keyword>
<sequence length="554" mass="59871">MRILLLASAFNGLTQRVWCRLRAGGHRVSVQLSTSPEAMLHGVRAFGPELVVCPFLKEKVPEEIWRHWRTVIIHPGPVGDRGPSSLDHAITDGARIWGVTALQAIEEMDAGPVWATRIFTIPEDPPRKSALYNGPVADAAVECVEEVVAKASDPSFQPIPLERAPRAVPGTGLRPLVRQSDRAFAWDDDPERIVRHIRAADGFPGVRTRIGGLEVRAFDASVGGIAGPPGEILGRRYGAVLVGTGHGSVWIGQLNRVREDGGPSLKLFATAVLRRSVPEAPAQAGGERYAPVHYHRDGPVGTLTFRAYNGAMSTRQCRMVAAGLRAALRDDTRVLVVRGTHESFSNGIHLGVIEAAPEPAAEAWANIRAINAICRRLCAATGKVLVSAYTAGAGAGGAMLGLGADVVVARAGVVLNPFYDMGLYGSELHTYALPARVGPEQATALLHNKLPVDADRARSLGLVDAVGPREPQEFDGWLGEVAAGWADPARWRSTVDARRARAAKQRWPLSYHETVELGEMARDLFDDRQRFDRARKAFIYKEPPCATPARLIAD</sequence>
<dbReference type="Gene3D" id="3.90.226.10">
    <property type="entry name" value="2-enoyl-CoA Hydratase, Chain A, domain 1"/>
    <property type="match status" value="1"/>
</dbReference>
<dbReference type="InterPro" id="IPR002376">
    <property type="entry name" value="Formyl_transf_N"/>
</dbReference>
<organism evidence="3 4">
    <name type="scientific">Virgisporangium aliadipatigenens</name>
    <dbReference type="NCBI Taxonomy" id="741659"/>
    <lineage>
        <taxon>Bacteria</taxon>
        <taxon>Bacillati</taxon>
        <taxon>Actinomycetota</taxon>
        <taxon>Actinomycetes</taxon>
        <taxon>Micromonosporales</taxon>
        <taxon>Micromonosporaceae</taxon>
        <taxon>Virgisporangium</taxon>
    </lineage>
</organism>
<dbReference type="InterPro" id="IPR029045">
    <property type="entry name" value="ClpP/crotonase-like_dom_sf"/>
</dbReference>
<name>A0A8J3YFA1_9ACTN</name>
<accession>A0A8J3YFA1</accession>
<dbReference type="EMBL" id="BOPF01000001">
    <property type="protein sequence ID" value="GIJ43207.1"/>
    <property type="molecule type" value="Genomic_DNA"/>
</dbReference>
<dbReference type="GO" id="GO:0016740">
    <property type="term" value="F:transferase activity"/>
    <property type="evidence" value="ECO:0007669"/>
    <property type="project" value="UniProtKB-KW"/>
</dbReference>
<dbReference type="Pfam" id="PF02911">
    <property type="entry name" value="Formyl_trans_C"/>
    <property type="match status" value="1"/>
</dbReference>
<evidence type="ECO:0000313" key="4">
    <source>
        <dbReference type="Proteomes" id="UP000619260"/>
    </source>
</evidence>
<dbReference type="Gene3D" id="3.40.50.12230">
    <property type="match status" value="1"/>
</dbReference>
<evidence type="ECO:0000313" key="3">
    <source>
        <dbReference type="EMBL" id="GIJ43207.1"/>
    </source>
</evidence>
<dbReference type="InterPro" id="IPR009188">
    <property type="entry name" value="NiFe-hyd_mat_HypX/HoxX"/>
</dbReference>
<feature type="domain" description="Formyl transferase C-terminal" evidence="2">
    <location>
        <begin position="178"/>
        <end position="255"/>
    </location>
</feature>
<dbReference type="PIRSF" id="PIRSF006787">
    <property type="entry name" value="Hydrgn_mat_HoxX"/>
    <property type="match status" value="1"/>
</dbReference>
<keyword evidence="3" id="KW-0808">Transferase</keyword>